<proteinExistence type="predicted"/>
<dbReference type="EMBL" id="JAJJMA010125835">
    <property type="protein sequence ID" value="MCL7032671.1"/>
    <property type="molecule type" value="Genomic_DNA"/>
</dbReference>
<evidence type="ECO:0000313" key="1">
    <source>
        <dbReference type="EMBL" id="MCL7032671.1"/>
    </source>
</evidence>
<evidence type="ECO:0000313" key="2">
    <source>
        <dbReference type="Proteomes" id="UP001177140"/>
    </source>
</evidence>
<dbReference type="Proteomes" id="UP001177140">
    <property type="component" value="Unassembled WGS sequence"/>
</dbReference>
<accession>A0AA41S9E8</accession>
<reference evidence="1" key="1">
    <citation type="submission" date="2022-03" db="EMBL/GenBank/DDBJ databases">
        <title>A functionally conserved STORR gene fusion in Papaver species that diverged 16.8 million years ago.</title>
        <authorList>
            <person name="Catania T."/>
        </authorList>
    </citation>
    <scope>NUCLEOTIDE SEQUENCE</scope>
    <source>
        <strain evidence="1">S-191538</strain>
    </source>
</reference>
<keyword evidence="2" id="KW-1185">Reference proteome</keyword>
<sequence>MVGTTADYAIPRLWQLLETKKESLLGDSQNSDKNWLKLPEWSPIQILDEEALAAKREREQQLYGQTVPAIQEKQK</sequence>
<protein>
    <submittedName>
        <fullName evidence="1">Uncharacterized protein</fullName>
    </submittedName>
</protein>
<name>A0AA41S9E8_PAPNU</name>
<dbReference type="AlphaFoldDB" id="A0AA41S9E8"/>
<gene>
    <name evidence="1" type="ORF">MKW94_014427</name>
</gene>
<comment type="caution">
    <text evidence="1">The sequence shown here is derived from an EMBL/GenBank/DDBJ whole genome shotgun (WGS) entry which is preliminary data.</text>
</comment>
<organism evidence="1 2">
    <name type="scientific">Papaver nudicaule</name>
    <name type="common">Iceland poppy</name>
    <dbReference type="NCBI Taxonomy" id="74823"/>
    <lineage>
        <taxon>Eukaryota</taxon>
        <taxon>Viridiplantae</taxon>
        <taxon>Streptophyta</taxon>
        <taxon>Embryophyta</taxon>
        <taxon>Tracheophyta</taxon>
        <taxon>Spermatophyta</taxon>
        <taxon>Magnoliopsida</taxon>
        <taxon>Ranunculales</taxon>
        <taxon>Papaveraceae</taxon>
        <taxon>Papaveroideae</taxon>
        <taxon>Papaver</taxon>
    </lineage>
</organism>